<comment type="caution">
    <text evidence="1">The sequence shown here is derived from an EMBL/GenBank/DDBJ whole genome shotgun (WGS) entry which is preliminary data.</text>
</comment>
<organism evidence="1 2">
    <name type="scientific">Yoonia maritima</name>
    <dbReference type="NCBI Taxonomy" id="1435347"/>
    <lineage>
        <taxon>Bacteria</taxon>
        <taxon>Pseudomonadati</taxon>
        <taxon>Pseudomonadota</taxon>
        <taxon>Alphaproteobacteria</taxon>
        <taxon>Rhodobacterales</taxon>
        <taxon>Paracoccaceae</taxon>
        <taxon>Yoonia</taxon>
    </lineage>
</organism>
<evidence type="ECO:0000313" key="1">
    <source>
        <dbReference type="EMBL" id="PRY79070.1"/>
    </source>
</evidence>
<name>A0A2T0W269_9RHOB</name>
<gene>
    <name evidence="1" type="ORF">CLV80_103404</name>
</gene>
<accession>A0A2T0W269</accession>
<evidence type="ECO:0000313" key="2">
    <source>
        <dbReference type="Proteomes" id="UP000238007"/>
    </source>
</evidence>
<dbReference type="RefSeq" id="WP_165793323.1">
    <property type="nucleotide sequence ID" value="NZ_PVTP01000003.1"/>
</dbReference>
<proteinExistence type="predicted"/>
<reference evidence="1 2" key="1">
    <citation type="submission" date="2018-03" db="EMBL/GenBank/DDBJ databases">
        <title>Genomic Encyclopedia of Archaeal and Bacterial Type Strains, Phase II (KMG-II): from individual species to whole genera.</title>
        <authorList>
            <person name="Goeker M."/>
        </authorList>
    </citation>
    <scope>NUCLEOTIDE SEQUENCE [LARGE SCALE GENOMIC DNA]</scope>
    <source>
        <strain evidence="1 2">DSM 101533</strain>
    </source>
</reference>
<sequence>MKSDKDVGHPDQRAVDDWFLYGPKNADIENLVRELTLNRGLPLAQVEDEIVAALRKLLATT</sequence>
<dbReference type="Proteomes" id="UP000238007">
    <property type="component" value="Unassembled WGS sequence"/>
</dbReference>
<keyword evidence="2" id="KW-1185">Reference proteome</keyword>
<dbReference type="AlphaFoldDB" id="A0A2T0W269"/>
<protein>
    <submittedName>
        <fullName evidence="1">Uncharacterized protein</fullName>
    </submittedName>
</protein>
<dbReference type="EMBL" id="PVTP01000003">
    <property type="protein sequence ID" value="PRY79070.1"/>
    <property type="molecule type" value="Genomic_DNA"/>
</dbReference>